<evidence type="ECO:0000256" key="16">
    <source>
        <dbReference type="ARBA" id="ARBA00051243"/>
    </source>
</evidence>
<dbReference type="InterPro" id="IPR008266">
    <property type="entry name" value="Tyr_kinase_AS"/>
</dbReference>
<evidence type="ECO:0000256" key="18">
    <source>
        <dbReference type="SAM" id="MobiDB-lite"/>
    </source>
</evidence>
<dbReference type="Ensembl" id="ENSMAMT00000005568.2">
    <property type="protein sequence ID" value="ENSMAMP00000005424.2"/>
    <property type="gene ID" value="ENSMAMG00000003578.2"/>
</dbReference>
<keyword evidence="13" id="KW-1015">Disulfide bond</keyword>
<dbReference type="Pfam" id="PF00754">
    <property type="entry name" value="F5_F8_type_C"/>
    <property type="match status" value="1"/>
</dbReference>
<dbReference type="GO" id="GO:0043235">
    <property type="term" value="C:receptor complex"/>
    <property type="evidence" value="ECO:0007669"/>
    <property type="project" value="TreeGrafter"/>
</dbReference>
<dbReference type="Pfam" id="PF07714">
    <property type="entry name" value="PK_Tyr_Ser-Thr"/>
    <property type="match status" value="1"/>
</dbReference>
<keyword evidence="9" id="KW-0067">ATP-binding</keyword>
<feature type="domain" description="Protein kinase" evidence="20">
    <location>
        <begin position="502"/>
        <end position="801"/>
    </location>
</feature>
<dbReference type="InterPro" id="IPR001245">
    <property type="entry name" value="Ser-Thr/Tyr_kinase_cat_dom"/>
</dbReference>
<evidence type="ECO:0000256" key="3">
    <source>
        <dbReference type="ARBA" id="ARBA00022475"/>
    </source>
</evidence>
<dbReference type="CDD" id="cd00057">
    <property type="entry name" value="FA58C"/>
    <property type="match status" value="1"/>
</dbReference>
<dbReference type="EC" id="2.7.10.1" evidence="2"/>
<dbReference type="PANTHER" id="PTHR24416:SF333">
    <property type="entry name" value="EPITHELIAL DISCOIDIN DOMAIN-CONTAINING RECEPTOR 1"/>
    <property type="match status" value="1"/>
</dbReference>
<keyword evidence="8" id="KW-0418">Kinase</keyword>
<keyword evidence="5 19" id="KW-0812">Transmembrane</keyword>
<feature type="domain" description="F5/8 type C" evidence="21">
    <location>
        <begin position="1"/>
        <end position="149"/>
    </location>
</feature>
<dbReference type="InterPro" id="IPR020635">
    <property type="entry name" value="Tyr_kinase_cat_dom"/>
</dbReference>
<evidence type="ECO:0000256" key="17">
    <source>
        <dbReference type="ARBA" id="ARBA00061639"/>
    </source>
</evidence>
<keyword evidence="14" id="KW-0675">Receptor</keyword>
<keyword evidence="4" id="KW-0808">Transferase</keyword>
<evidence type="ECO:0000256" key="19">
    <source>
        <dbReference type="SAM" id="Phobius"/>
    </source>
</evidence>
<feature type="region of interest" description="Disordered" evidence="18">
    <location>
        <begin position="432"/>
        <end position="453"/>
    </location>
</feature>
<dbReference type="PROSITE" id="PS00239">
    <property type="entry name" value="RECEPTOR_TYR_KIN_II"/>
    <property type="match status" value="1"/>
</dbReference>
<evidence type="ECO:0000256" key="7">
    <source>
        <dbReference type="ARBA" id="ARBA00022741"/>
    </source>
</evidence>
<feature type="compositionally biased region" description="Low complexity" evidence="18">
    <location>
        <begin position="354"/>
        <end position="365"/>
    </location>
</feature>
<dbReference type="AlphaFoldDB" id="A0A3Q3L730"/>
<dbReference type="GO" id="GO:0010976">
    <property type="term" value="P:positive regulation of neuron projection development"/>
    <property type="evidence" value="ECO:0007669"/>
    <property type="project" value="TreeGrafter"/>
</dbReference>
<keyword evidence="10 19" id="KW-1133">Transmembrane helix</keyword>
<dbReference type="SUPFAM" id="SSF56112">
    <property type="entry name" value="Protein kinase-like (PK-like)"/>
    <property type="match status" value="1"/>
</dbReference>
<dbReference type="PROSITE" id="PS01285">
    <property type="entry name" value="FA58C_1"/>
    <property type="match status" value="1"/>
</dbReference>
<keyword evidence="23" id="KW-1185">Reference proteome</keyword>
<dbReference type="InterPro" id="IPR002011">
    <property type="entry name" value="Tyr_kinase_rcpt_2_CS"/>
</dbReference>
<dbReference type="Pfam" id="PF21114">
    <property type="entry name" value="DDR1-2_DS-like"/>
    <property type="match status" value="1"/>
</dbReference>
<dbReference type="PROSITE" id="PS50011">
    <property type="entry name" value="PROTEIN_KINASE_DOM"/>
    <property type="match status" value="1"/>
</dbReference>
<reference evidence="22" key="1">
    <citation type="submission" date="2025-08" db="UniProtKB">
        <authorList>
            <consortium name="Ensembl"/>
        </authorList>
    </citation>
    <scope>IDENTIFICATION</scope>
</reference>
<dbReference type="Gene3D" id="1.10.510.10">
    <property type="entry name" value="Transferase(Phosphotransferase) domain 1"/>
    <property type="match status" value="1"/>
</dbReference>
<evidence type="ECO:0000256" key="11">
    <source>
        <dbReference type="ARBA" id="ARBA00023136"/>
    </source>
</evidence>
<dbReference type="FunFam" id="2.60.120.260:FF:000007">
    <property type="entry name" value="Discoidin domain receptor tyrosine kinase 1"/>
    <property type="match status" value="1"/>
</dbReference>
<feature type="region of interest" description="Disordered" evidence="18">
    <location>
        <begin position="1"/>
        <end position="31"/>
    </location>
</feature>
<reference evidence="22" key="2">
    <citation type="submission" date="2025-09" db="UniProtKB">
        <authorList>
            <consortium name="Ensembl"/>
        </authorList>
    </citation>
    <scope>IDENTIFICATION</scope>
</reference>
<keyword evidence="12" id="KW-0829">Tyrosine-protein kinase</keyword>
<dbReference type="GO" id="GO:0051897">
    <property type="term" value="P:positive regulation of phosphatidylinositol 3-kinase/protein kinase B signal transduction"/>
    <property type="evidence" value="ECO:0007669"/>
    <property type="project" value="TreeGrafter"/>
</dbReference>
<evidence type="ECO:0000259" key="20">
    <source>
        <dbReference type="PROSITE" id="PS50011"/>
    </source>
</evidence>
<dbReference type="SUPFAM" id="SSF49785">
    <property type="entry name" value="Galactose-binding domain-like"/>
    <property type="match status" value="1"/>
</dbReference>
<dbReference type="Proteomes" id="UP000261640">
    <property type="component" value="Unplaced"/>
</dbReference>
<dbReference type="InterPro" id="IPR048525">
    <property type="entry name" value="DDR1-2_DS-like"/>
</dbReference>
<feature type="compositionally biased region" description="Pro residues" evidence="18">
    <location>
        <begin position="434"/>
        <end position="453"/>
    </location>
</feature>
<evidence type="ECO:0000256" key="12">
    <source>
        <dbReference type="ARBA" id="ARBA00023137"/>
    </source>
</evidence>
<comment type="subcellular location">
    <subcellularLocation>
        <location evidence="1">Cell membrane</location>
        <topology evidence="1">Single-pass type I membrane protein</topology>
    </subcellularLocation>
</comment>
<keyword evidence="11 19" id="KW-0472">Membrane</keyword>
<evidence type="ECO:0000256" key="10">
    <source>
        <dbReference type="ARBA" id="ARBA00022989"/>
    </source>
</evidence>
<dbReference type="GeneTree" id="ENSGT00940000159733"/>
<evidence type="ECO:0000256" key="6">
    <source>
        <dbReference type="ARBA" id="ARBA00022729"/>
    </source>
</evidence>
<evidence type="ECO:0000256" key="1">
    <source>
        <dbReference type="ARBA" id="ARBA00004251"/>
    </source>
</evidence>
<organism evidence="22 23">
    <name type="scientific">Mastacembelus armatus</name>
    <name type="common">zig-zag eel</name>
    <dbReference type="NCBI Taxonomy" id="205130"/>
    <lineage>
        <taxon>Eukaryota</taxon>
        <taxon>Metazoa</taxon>
        <taxon>Chordata</taxon>
        <taxon>Craniata</taxon>
        <taxon>Vertebrata</taxon>
        <taxon>Euteleostomi</taxon>
        <taxon>Actinopterygii</taxon>
        <taxon>Neopterygii</taxon>
        <taxon>Teleostei</taxon>
        <taxon>Neoteleostei</taxon>
        <taxon>Acanthomorphata</taxon>
        <taxon>Anabantaria</taxon>
        <taxon>Synbranchiformes</taxon>
        <taxon>Mastacembelidae</taxon>
        <taxon>Mastacembelus</taxon>
    </lineage>
</organism>
<proteinExistence type="inferred from homology"/>
<name>A0A3Q3L730_9TELE</name>
<evidence type="ECO:0000256" key="15">
    <source>
        <dbReference type="ARBA" id="ARBA00023180"/>
    </source>
</evidence>
<feature type="compositionally biased region" description="Polar residues" evidence="18">
    <location>
        <begin position="11"/>
        <end position="20"/>
    </location>
</feature>
<dbReference type="GO" id="GO:0005886">
    <property type="term" value="C:plasma membrane"/>
    <property type="evidence" value="ECO:0007669"/>
    <property type="project" value="UniProtKB-SubCell"/>
</dbReference>
<keyword evidence="7" id="KW-0547">Nucleotide-binding</keyword>
<dbReference type="FunFam" id="1.10.510.10:FF:000053">
    <property type="entry name" value="Epithelial discoidin domain-containing receptor 1"/>
    <property type="match status" value="1"/>
</dbReference>
<evidence type="ECO:0000256" key="4">
    <source>
        <dbReference type="ARBA" id="ARBA00022679"/>
    </source>
</evidence>
<dbReference type="SMART" id="SM00231">
    <property type="entry name" value="FA58C"/>
    <property type="match status" value="1"/>
</dbReference>
<dbReference type="PROSITE" id="PS01286">
    <property type="entry name" value="FA58C_2"/>
    <property type="match status" value="1"/>
</dbReference>
<dbReference type="FunFam" id="3.30.200.20:FF:000589">
    <property type="entry name" value="Discoidin domain receptor tyrosine kinase 1"/>
    <property type="match status" value="1"/>
</dbReference>
<dbReference type="Gene3D" id="3.30.200.20">
    <property type="entry name" value="Phosphorylase Kinase, domain 1"/>
    <property type="match status" value="1"/>
</dbReference>
<comment type="catalytic activity">
    <reaction evidence="16">
        <text>L-tyrosyl-[protein] + ATP = O-phospho-L-tyrosyl-[protein] + ADP + H(+)</text>
        <dbReference type="Rhea" id="RHEA:10596"/>
        <dbReference type="Rhea" id="RHEA-COMP:10136"/>
        <dbReference type="Rhea" id="RHEA-COMP:20101"/>
        <dbReference type="ChEBI" id="CHEBI:15378"/>
        <dbReference type="ChEBI" id="CHEBI:30616"/>
        <dbReference type="ChEBI" id="CHEBI:46858"/>
        <dbReference type="ChEBI" id="CHEBI:61978"/>
        <dbReference type="ChEBI" id="CHEBI:456216"/>
        <dbReference type="EC" id="2.7.10.1"/>
    </reaction>
</comment>
<accession>A0A3Q3L730</accession>
<comment type="similarity">
    <text evidence="17">Belongs to the protein kinase superfamily. Tyr protein kinase family. Insulin receptor subfamily.</text>
</comment>
<evidence type="ECO:0000256" key="8">
    <source>
        <dbReference type="ARBA" id="ARBA00022777"/>
    </source>
</evidence>
<dbReference type="InterPro" id="IPR011009">
    <property type="entry name" value="Kinase-like_dom_sf"/>
</dbReference>
<dbReference type="PANTHER" id="PTHR24416">
    <property type="entry name" value="TYROSINE-PROTEIN KINASE RECEPTOR"/>
    <property type="match status" value="1"/>
</dbReference>
<evidence type="ECO:0000313" key="22">
    <source>
        <dbReference type="Ensembl" id="ENSMAMP00000005424.2"/>
    </source>
</evidence>
<evidence type="ECO:0000256" key="14">
    <source>
        <dbReference type="ARBA" id="ARBA00023170"/>
    </source>
</evidence>
<keyword evidence="6" id="KW-0732">Signal</keyword>
<evidence type="ECO:0000313" key="23">
    <source>
        <dbReference type="Proteomes" id="UP000261640"/>
    </source>
</evidence>
<evidence type="ECO:0000256" key="13">
    <source>
        <dbReference type="ARBA" id="ARBA00023157"/>
    </source>
</evidence>
<keyword evidence="3" id="KW-1003">Cell membrane</keyword>
<feature type="region of interest" description="Disordered" evidence="18">
    <location>
        <begin position="334"/>
        <end position="369"/>
    </location>
</feature>
<dbReference type="InterPro" id="IPR008979">
    <property type="entry name" value="Galactose-bd-like_sf"/>
</dbReference>
<evidence type="ECO:0000259" key="21">
    <source>
        <dbReference type="PROSITE" id="PS50022"/>
    </source>
</evidence>
<dbReference type="Gene3D" id="2.60.120.260">
    <property type="entry name" value="Galactose-binding domain-like"/>
    <property type="match status" value="1"/>
</dbReference>
<dbReference type="SMART" id="SM00219">
    <property type="entry name" value="TyrKc"/>
    <property type="match status" value="1"/>
</dbReference>
<dbReference type="FunFam" id="2.60.120.1190:FF:000004">
    <property type="entry name" value="Discoidin domain receptor tyrosine kinase 1"/>
    <property type="match status" value="1"/>
</dbReference>
<evidence type="ECO:0000256" key="5">
    <source>
        <dbReference type="ARBA" id="ARBA00022692"/>
    </source>
</evidence>
<feature type="transmembrane region" description="Helical" evidence="19">
    <location>
        <begin position="378"/>
        <end position="400"/>
    </location>
</feature>
<evidence type="ECO:0000256" key="9">
    <source>
        <dbReference type="ARBA" id="ARBA00022840"/>
    </source>
</evidence>
<protein>
    <recommendedName>
        <fullName evidence="2">receptor protein-tyrosine kinase</fullName>
        <ecNumber evidence="2">2.7.10.1</ecNumber>
    </recommendedName>
</protein>
<dbReference type="Gene3D" id="2.60.120.1190">
    <property type="match status" value="1"/>
</dbReference>
<dbReference type="InterPro" id="IPR000421">
    <property type="entry name" value="FA58C"/>
</dbReference>
<evidence type="ECO:0000256" key="2">
    <source>
        <dbReference type="ARBA" id="ARBA00011902"/>
    </source>
</evidence>
<sequence>MEDGTIPDSDITASSAWSDSTEAKHGRLSTGEGDGAWCPAGAVFPSGSEYLQIDLHKLHFLALVGTQGRHADGHGQEFARSYRLRYSRDGEKWITWKDRWGQDVVSGNENTYDIVLKDLGPPIVARMVRFYPLADRVMSVCLRVELYGCVWDDGLKAYTAPVGHVMQLPGMPVYLNDSTYDGSTDMQFGGLGQLCDGVLGGDDFIQTKELRVWPGYDYLGWSREALGQGSVDIEFHFERPRVFHNMQVHSNNRHTQGVRVFSKVECLFKPGILQPWSSPALTLPVPLEDLKDPSSRPISLPLGGQPAQILRCKFYFADRWLLISEISFLSEPFEDDGTEPDHPKIPPTSPSPPVNHTSSSSTSGPGLPVAKDDSSNTAILIGCLVGIILLLLAVIAVILWRQYWKKILGKVSQALLLNNPAYHLLLSDHRKEPPPYPGSPPYPSLSPPVSPPLPPSVPHYAEADIVSLQGVSGNNTYAVPALASSSPGADAAPLPELPRQCLIFKEKLGEGQFGEVHLCEIENPQDLPTLEFPFNVRKGRPLLVAVKILRPDASKNARNDFLKEVKILSRLKDPNIIRLLGVCVSSDPLCMVTEYMECGDLNQYLSHRVLLDKTGPSHNTPTISYPALISMASQIASGMKFLSSLNFVHRDLATRNCLVGGERGENGEDRGGERHIKIADFGMSRNLYAGDYYRIQGRAVLPIRWMAWECILMGKFTTASDVWAFGVTLWEMLSICQEQPYCNLTDEQVIDNAGEFFRDQGRQVYLSRPAVCPQGLYELMLSCWNRDCKLRPTFAYIHSFLTEDAMNMV</sequence>
<dbReference type="GO" id="GO:0038062">
    <property type="term" value="F:protein tyrosine kinase collagen receptor activity"/>
    <property type="evidence" value="ECO:0007669"/>
    <property type="project" value="TreeGrafter"/>
</dbReference>
<keyword evidence="15" id="KW-0325">Glycoprotein</keyword>
<dbReference type="GO" id="GO:0005524">
    <property type="term" value="F:ATP binding"/>
    <property type="evidence" value="ECO:0007669"/>
    <property type="project" value="UniProtKB-KW"/>
</dbReference>
<dbReference type="InterPro" id="IPR050122">
    <property type="entry name" value="RTK"/>
</dbReference>
<dbReference type="InterPro" id="IPR000719">
    <property type="entry name" value="Prot_kinase_dom"/>
</dbReference>
<dbReference type="PROSITE" id="PS00109">
    <property type="entry name" value="PROTEIN_KINASE_TYR"/>
    <property type="match status" value="1"/>
</dbReference>
<dbReference type="PROSITE" id="PS50022">
    <property type="entry name" value="FA58C_3"/>
    <property type="match status" value="1"/>
</dbReference>
<dbReference type="GO" id="GO:0005518">
    <property type="term" value="F:collagen binding"/>
    <property type="evidence" value="ECO:0007669"/>
    <property type="project" value="TreeGrafter"/>
</dbReference>